<dbReference type="PANTHER" id="PTHR11474">
    <property type="entry name" value="TYROSINASE FAMILY MEMBER"/>
    <property type="match status" value="1"/>
</dbReference>
<evidence type="ECO:0000256" key="5">
    <source>
        <dbReference type="ARBA" id="ARBA00023002"/>
    </source>
</evidence>
<accession>A0AA88ACS8</accession>
<organism evidence="15 16">
    <name type="scientific">Ficus carica</name>
    <name type="common">Common fig</name>
    <dbReference type="NCBI Taxonomy" id="3494"/>
    <lineage>
        <taxon>Eukaryota</taxon>
        <taxon>Viridiplantae</taxon>
        <taxon>Streptophyta</taxon>
        <taxon>Embryophyta</taxon>
        <taxon>Tracheophyta</taxon>
        <taxon>Spermatophyta</taxon>
        <taxon>Magnoliopsida</taxon>
        <taxon>eudicotyledons</taxon>
        <taxon>Gunneridae</taxon>
        <taxon>Pentapetalae</taxon>
        <taxon>rosids</taxon>
        <taxon>fabids</taxon>
        <taxon>Rosales</taxon>
        <taxon>Moraceae</taxon>
        <taxon>Ficeae</taxon>
        <taxon>Ficus</taxon>
    </lineage>
</organism>
<gene>
    <name evidence="15" type="ORF">TIFTF001_020008</name>
</gene>
<dbReference type="PIRSF" id="PIRSF000290">
    <property type="entry name" value="PPO_plant"/>
    <property type="match status" value="1"/>
</dbReference>
<dbReference type="GO" id="GO:0046148">
    <property type="term" value="P:pigment biosynthetic process"/>
    <property type="evidence" value="ECO:0007669"/>
    <property type="project" value="InterPro"/>
</dbReference>
<feature type="compositionally biased region" description="Low complexity" evidence="12">
    <location>
        <begin position="15"/>
        <end position="27"/>
    </location>
</feature>
<feature type="disulfide bond" evidence="10">
    <location>
        <begin position="101"/>
        <end position="116"/>
    </location>
</feature>
<dbReference type="Proteomes" id="UP001187192">
    <property type="component" value="Unassembled WGS sequence"/>
</dbReference>
<feature type="binding site" evidence="9">
    <location>
        <position position="327"/>
    </location>
    <ligand>
        <name>Cu cation</name>
        <dbReference type="ChEBI" id="CHEBI:23378"/>
        <label>B</label>
    </ligand>
</feature>
<evidence type="ECO:0000256" key="2">
    <source>
        <dbReference type="ARBA" id="ARBA00009928"/>
    </source>
</evidence>
<keyword evidence="16" id="KW-1185">Reference proteome</keyword>
<dbReference type="InterPro" id="IPR022739">
    <property type="entry name" value="Polyphenol_oxidase_cen"/>
</dbReference>
<evidence type="ECO:0000259" key="13">
    <source>
        <dbReference type="PROSITE" id="PS00497"/>
    </source>
</evidence>
<dbReference type="Gene3D" id="1.10.1280.10">
    <property type="entry name" value="Di-copper center containing domain from catechol oxidase"/>
    <property type="match status" value="1"/>
</dbReference>
<evidence type="ECO:0000256" key="7">
    <source>
        <dbReference type="ARBA" id="ARBA00023078"/>
    </source>
</evidence>
<evidence type="ECO:0000256" key="12">
    <source>
        <dbReference type="SAM" id="MobiDB-lite"/>
    </source>
</evidence>
<evidence type="ECO:0000313" key="16">
    <source>
        <dbReference type="Proteomes" id="UP001187192"/>
    </source>
</evidence>
<dbReference type="SUPFAM" id="SSF48056">
    <property type="entry name" value="Di-copper centre-containing domain"/>
    <property type="match status" value="1"/>
</dbReference>
<dbReference type="InterPro" id="IPR050316">
    <property type="entry name" value="Tyrosinase/Hemocyanin"/>
</dbReference>
<comment type="similarity">
    <text evidence="2">Belongs to the tyrosinase family.</text>
</comment>
<dbReference type="FunFam" id="1.10.1280.10:FF:000007">
    <property type="entry name" value="Polyphenol oxidase, chloroplastic"/>
    <property type="match status" value="1"/>
</dbReference>
<keyword evidence="3 9" id="KW-0479">Metal-binding</keyword>
<evidence type="ECO:0000256" key="11">
    <source>
        <dbReference type="PIRSR" id="PIRSR000290-3"/>
    </source>
</evidence>
<evidence type="ECO:0000256" key="3">
    <source>
        <dbReference type="ARBA" id="ARBA00022723"/>
    </source>
</evidence>
<feature type="region of interest" description="Disordered" evidence="12">
    <location>
        <begin position="15"/>
        <end position="60"/>
    </location>
</feature>
<comment type="caution">
    <text evidence="15">The sequence shown here is derived from an EMBL/GenBank/DDBJ whole genome shotgun (WGS) entry which is preliminary data.</text>
</comment>
<dbReference type="InterPro" id="IPR008922">
    <property type="entry name" value="Di-copper_centre_dom_sf"/>
</dbReference>
<feature type="disulfide bond" evidence="10">
    <location>
        <begin position="115"/>
        <end position="177"/>
    </location>
</feature>
<dbReference type="PROSITE" id="PS00497">
    <property type="entry name" value="TYROSINASE_1"/>
    <property type="match status" value="1"/>
</dbReference>
<evidence type="ECO:0000256" key="9">
    <source>
        <dbReference type="PIRSR" id="PIRSR000290-1"/>
    </source>
</evidence>
<dbReference type="InterPro" id="IPR016213">
    <property type="entry name" value="Polyphenol_oxidase"/>
</dbReference>
<feature type="cross-link" description="2'-(S-cysteinyl)-histidine (Cys-His)" evidence="11">
    <location>
        <begin position="180"/>
        <end position="197"/>
    </location>
</feature>
<name>A0AA88ACS8_FICCA</name>
<dbReference type="Pfam" id="PF12143">
    <property type="entry name" value="PPO1_KFDV"/>
    <property type="match status" value="1"/>
</dbReference>
<feature type="binding site" evidence="9">
    <location>
        <position position="323"/>
    </location>
    <ligand>
        <name>Cu cation</name>
        <dbReference type="ChEBI" id="CHEBI:23378"/>
        <label>B</label>
    </ligand>
</feature>
<feature type="binding site" evidence="9">
    <location>
        <position position="357"/>
    </location>
    <ligand>
        <name>Cu cation</name>
        <dbReference type="ChEBI" id="CHEBI:23378"/>
        <label>B</label>
    </ligand>
</feature>
<feature type="domain" description="Tyrosinase copper-binding" evidence="13">
    <location>
        <begin position="197"/>
        <end position="214"/>
    </location>
</feature>
<evidence type="ECO:0000256" key="6">
    <source>
        <dbReference type="ARBA" id="ARBA00023008"/>
    </source>
</evidence>
<feature type="binding site" evidence="9">
    <location>
        <position position="206"/>
    </location>
    <ligand>
        <name>Cu cation</name>
        <dbReference type="ChEBI" id="CHEBI:23378"/>
        <label>A</label>
    </ligand>
</feature>
<dbReference type="InterPro" id="IPR022740">
    <property type="entry name" value="Polyphenol_oxidase_C"/>
</dbReference>
<evidence type="ECO:0000313" key="15">
    <source>
        <dbReference type="EMBL" id="GMN50852.1"/>
    </source>
</evidence>
<keyword evidence="7" id="KW-0793">Thylakoid</keyword>
<keyword evidence="8 10" id="KW-1015">Disulfide bond</keyword>
<dbReference type="PANTHER" id="PTHR11474:SF95">
    <property type="entry name" value="POLYPHENOL OXIDASE, CHLOROPLASTIC-LIKE"/>
    <property type="match status" value="1"/>
</dbReference>
<dbReference type="AlphaFoldDB" id="A0AA88ACS8"/>
<evidence type="ECO:0000256" key="4">
    <source>
        <dbReference type="ARBA" id="ARBA00022784"/>
    </source>
</evidence>
<sequence>MASFSLTHPLKLNPSSAISTSSFPPSSFRNKSDVPNLRNRRQTTSCKASRDNDDQNNSLGKLDRRNVLIGLGGLYGTVAAGLGSDPLAFANPVAPPDLSKCGPADFPQGVTPTNCCPPLSSKIVDFKLPPVNKLRVRPAAHAVDKAYVAKYERAIQLMKALPDSDPRSFSQQADIHCAYCDGSYDQVGFPNLELQVHESWLFLPFHRWYLYFYERILGKLIDDPTFALPFWNWDSPPGMQLPALYANVNSPLYDKLREAKHQPPAIVDLDGGQNSPDQVSENLTVMYRQMITSGKNARLFLGEPYREGDDPSPGQGSLESAPHGPVHLWTGDSTQPNNENMGNFYSAARDPIFFSHHSNVDRMWSVWKTLGGKRNDFTDRDWLNSGFLFYDENAQLVRVKVSDCLDARKLGYVYQDVSIPWLKNKPTPRRTKRATARSSGSLVGAALAVETKKTTTSVKFPIKLDRVISTEVRRPKKSRSKKEKEDEEEVLVIDGIQFDRNYPVKFDVYVNDDDDEPPSRPDKSEFAGSFVNVPHKKRGDNKIRTYLRLGITDLLEDVGAEDDESVVVTLVPKLGKGLVTISGIKIEFIS</sequence>
<dbReference type="Pfam" id="PF00264">
    <property type="entry name" value="Tyrosinase"/>
    <property type="match status" value="1"/>
</dbReference>
<dbReference type="PROSITE" id="PS00498">
    <property type="entry name" value="TYROSINASE_2"/>
    <property type="match status" value="1"/>
</dbReference>
<evidence type="ECO:0000256" key="1">
    <source>
        <dbReference type="ARBA" id="ARBA00004456"/>
    </source>
</evidence>
<feature type="domain" description="Tyrosinase copper-binding" evidence="14">
    <location>
        <begin position="350"/>
        <end position="361"/>
    </location>
</feature>
<evidence type="ECO:0000256" key="10">
    <source>
        <dbReference type="PIRSR" id="PIRSR000290-2"/>
    </source>
</evidence>
<keyword evidence="5" id="KW-0560">Oxidoreductase</keyword>
<dbReference type="EMBL" id="BTGU01000035">
    <property type="protein sequence ID" value="GMN50852.1"/>
    <property type="molecule type" value="Genomic_DNA"/>
</dbReference>
<dbReference type="GO" id="GO:0046872">
    <property type="term" value="F:metal ion binding"/>
    <property type="evidence" value="ECO:0007669"/>
    <property type="project" value="UniProtKB-KW"/>
</dbReference>
<protein>
    <recommendedName>
        <fullName evidence="13 14">Tyrosinase copper-binding domain-containing protein</fullName>
    </recommendedName>
</protein>
<dbReference type="PRINTS" id="PR00092">
    <property type="entry name" value="TYROSINASE"/>
</dbReference>
<dbReference type="GO" id="GO:0004097">
    <property type="term" value="F:catechol oxidase activity"/>
    <property type="evidence" value="ECO:0007669"/>
    <property type="project" value="InterPro"/>
</dbReference>
<reference evidence="15" key="1">
    <citation type="submission" date="2023-07" db="EMBL/GenBank/DDBJ databases">
        <title>draft genome sequence of fig (Ficus carica).</title>
        <authorList>
            <person name="Takahashi T."/>
            <person name="Nishimura K."/>
        </authorList>
    </citation>
    <scope>NUCLEOTIDE SEQUENCE</scope>
</reference>
<evidence type="ECO:0000256" key="8">
    <source>
        <dbReference type="ARBA" id="ARBA00023157"/>
    </source>
</evidence>
<evidence type="ECO:0000259" key="14">
    <source>
        <dbReference type="PROSITE" id="PS00498"/>
    </source>
</evidence>
<feature type="binding site" evidence="9">
    <location>
        <position position="176"/>
    </location>
    <ligand>
        <name>Cu cation</name>
        <dbReference type="ChEBI" id="CHEBI:23378"/>
        <label>A</label>
    </ligand>
</feature>
<keyword evidence="4" id="KW-0883">Thioether bond</keyword>
<proteinExistence type="inferred from homology"/>
<feature type="region of interest" description="Disordered" evidence="12">
    <location>
        <begin position="303"/>
        <end position="326"/>
    </location>
</feature>
<dbReference type="Pfam" id="PF12142">
    <property type="entry name" value="PPO1_DWL"/>
    <property type="match status" value="1"/>
</dbReference>
<comment type="subcellular location">
    <subcellularLocation>
        <location evidence="1">Plastid</location>
        <location evidence="1">Chloroplast thylakoid lumen</location>
    </subcellularLocation>
</comment>
<keyword evidence="6 9" id="KW-0186">Copper</keyword>
<comment type="cofactor">
    <cofactor evidence="9">
        <name>Cu(2+)</name>
        <dbReference type="ChEBI" id="CHEBI:29036"/>
    </cofactor>
    <text evidence="9">Binds 2 copper ions per subunit.</text>
</comment>
<dbReference type="GO" id="GO:0009543">
    <property type="term" value="C:chloroplast thylakoid lumen"/>
    <property type="evidence" value="ECO:0007669"/>
    <property type="project" value="UniProtKB-SubCell"/>
</dbReference>
<feature type="binding site" evidence="9">
    <location>
        <position position="197"/>
    </location>
    <ligand>
        <name>Cu cation</name>
        <dbReference type="ChEBI" id="CHEBI:23378"/>
        <label>A</label>
    </ligand>
</feature>
<dbReference type="InterPro" id="IPR002227">
    <property type="entry name" value="Tyrosinase_Cu-bd"/>
</dbReference>